<protein>
    <submittedName>
        <fullName evidence="2">PpGpp synthetase catalytic domain-containing protein (RelA/SpoT-type nucleotidyltranferase)</fullName>
    </submittedName>
</protein>
<dbReference type="Gene3D" id="3.30.460.10">
    <property type="entry name" value="Beta Polymerase, domain 2"/>
    <property type="match status" value="1"/>
</dbReference>
<sequence length="353" mass="39550">MAEPTADDWGARYAARRHTYEECASRLRDLLKDVLRSADIEVVQIESRAKTVASFVEKITRKRRDDPDPIAAMTDLVGLRVITYYAEDLRRVGALIDREFEIDHENSADKIDGLALDQFGYRSTHYVVRLGPSRRDLLEWAPFQAIRAEIQVRTALQHAWAAVSHKVEYKSAALPEPVRRRLYRLSALFELADEQFSSLRDQSDATDTEYRAEVSRGSLDVPVDTSSIGAYLSITGRGDELKAFFHANGFDAAAAVSEERLSRDRSDLVDVLNRFGLTTLADLDAFIADTARMRSALRLVLEVHRRLDAAPAASLDDALTLLLIAALDDSDRPGSPPYAEDWAEALSQIRQEA</sequence>
<keyword evidence="3" id="KW-1185">Reference proteome</keyword>
<dbReference type="EMBL" id="FNUC01000003">
    <property type="protein sequence ID" value="SEE35268.1"/>
    <property type="molecule type" value="Genomic_DNA"/>
</dbReference>
<dbReference type="SMART" id="SM00954">
    <property type="entry name" value="RelA_SpoT"/>
    <property type="match status" value="1"/>
</dbReference>
<dbReference type="Gene3D" id="1.10.287.860">
    <property type="entry name" value="Nucleotidyltransferase"/>
    <property type="match status" value="1"/>
</dbReference>
<name>A0A1H5I725_9ACTN</name>
<gene>
    <name evidence="2" type="ORF">SAMN04488561_1066</name>
</gene>
<dbReference type="InterPro" id="IPR043519">
    <property type="entry name" value="NT_sf"/>
</dbReference>
<dbReference type="PANTHER" id="PTHR41773:SF1">
    <property type="entry name" value="RELA_SPOT DOMAIN-CONTAINING PROTEIN"/>
    <property type="match status" value="1"/>
</dbReference>
<proteinExistence type="predicted"/>
<dbReference type="STRING" id="561176.SAMN04488561_1066"/>
<dbReference type="Pfam" id="PF04607">
    <property type="entry name" value="RelA_SpoT"/>
    <property type="match status" value="1"/>
</dbReference>
<reference evidence="3" key="1">
    <citation type="submission" date="2016-10" db="EMBL/GenBank/DDBJ databases">
        <authorList>
            <person name="Varghese N."/>
            <person name="Submissions S."/>
        </authorList>
    </citation>
    <scope>NUCLEOTIDE SEQUENCE [LARGE SCALE GENOMIC DNA]</scope>
    <source>
        <strain evidence="3">DSM 45237</strain>
    </source>
</reference>
<dbReference type="AlphaFoldDB" id="A0A1H5I725"/>
<organism evidence="2 3">
    <name type="scientific">Jiangella alba</name>
    <dbReference type="NCBI Taxonomy" id="561176"/>
    <lineage>
        <taxon>Bacteria</taxon>
        <taxon>Bacillati</taxon>
        <taxon>Actinomycetota</taxon>
        <taxon>Actinomycetes</taxon>
        <taxon>Jiangellales</taxon>
        <taxon>Jiangellaceae</taxon>
        <taxon>Jiangella</taxon>
    </lineage>
</organism>
<dbReference type="PANTHER" id="PTHR41773">
    <property type="entry name" value="GTP PYROPHOSPHATASE-RELATED"/>
    <property type="match status" value="1"/>
</dbReference>
<dbReference type="RefSeq" id="WP_069113102.1">
    <property type="nucleotide sequence ID" value="NZ_FNUC01000003.1"/>
</dbReference>
<feature type="domain" description="RelA/SpoT" evidence="1">
    <location>
        <begin position="47"/>
        <end position="173"/>
    </location>
</feature>
<dbReference type="OrthoDB" id="9801824at2"/>
<dbReference type="SUPFAM" id="SSF81301">
    <property type="entry name" value="Nucleotidyltransferase"/>
    <property type="match status" value="1"/>
</dbReference>
<evidence type="ECO:0000313" key="3">
    <source>
        <dbReference type="Proteomes" id="UP000181980"/>
    </source>
</evidence>
<evidence type="ECO:0000259" key="1">
    <source>
        <dbReference type="SMART" id="SM00954"/>
    </source>
</evidence>
<dbReference type="Proteomes" id="UP000181980">
    <property type="component" value="Unassembled WGS sequence"/>
</dbReference>
<dbReference type="CDD" id="cd05399">
    <property type="entry name" value="NT_Rel-Spo_like"/>
    <property type="match status" value="1"/>
</dbReference>
<accession>A0A1H5I725</accession>
<dbReference type="GO" id="GO:0015969">
    <property type="term" value="P:guanosine tetraphosphate metabolic process"/>
    <property type="evidence" value="ECO:0007669"/>
    <property type="project" value="InterPro"/>
</dbReference>
<evidence type="ECO:0000313" key="2">
    <source>
        <dbReference type="EMBL" id="SEE35268.1"/>
    </source>
</evidence>
<dbReference type="InterPro" id="IPR007685">
    <property type="entry name" value="RelA_SpoT"/>
</dbReference>